<keyword evidence="1" id="KW-0808">Transferase</keyword>
<accession>A0ACD1A8F3</accession>
<keyword evidence="2" id="KW-1185">Reference proteome</keyword>
<sequence length="210" mass="23990">MRIIGLTGGIGAGKSTVTDYLIAKGFHVLDADKISREIVLPGSDTLIQLVELFGEDILEEDGGLNRKKLGSIVFSDPEKKKQLDLLMHTRILEIIHERIFQIREESLHNAETVINPKLAATNKVIFIDAPLLFETGLEKSVEEIWVIDAEDEIRIRRVMERDALERSEIIRIMSFQMDRNEKNRRADVLLDNSGEKEALYRQLDLLLQNL</sequence>
<protein>
    <submittedName>
        <fullName evidence="1">Dephospho-CoA kinase</fullName>
        <ecNumber evidence="1">2.7.1.24</ecNumber>
    </submittedName>
</protein>
<name>A0ACD1A8F3_9FIRM</name>
<gene>
    <name evidence="1" type="ORF">FRZ06_04435</name>
</gene>
<reference evidence="1" key="1">
    <citation type="submission" date="2019-08" db="EMBL/GenBank/DDBJ databases">
        <title>Genome sequence of Clostridiales bacterium MT110.</title>
        <authorList>
            <person name="Cao J."/>
        </authorList>
    </citation>
    <scope>NUCLEOTIDE SEQUENCE</scope>
    <source>
        <strain evidence="1">MT110</strain>
    </source>
</reference>
<evidence type="ECO:0000313" key="1">
    <source>
        <dbReference type="EMBL" id="QOX62647.1"/>
    </source>
</evidence>
<evidence type="ECO:0000313" key="2">
    <source>
        <dbReference type="Proteomes" id="UP000594014"/>
    </source>
</evidence>
<proteinExistence type="predicted"/>
<organism evidence="1 2">
    <name type="scientific">Anoxybacterium hadale</name>
    <dbReference type="NCBI Taxonomy" id="3408580"/>
    <lineage>
        <taxon>Bacteria</taxon>
        <taxon>Bacillati</taxon>
        <taxon>Bacillota</taxon>
        <taxon>Clostridia</taxon>
        <taxon>Peptostreptococcales</taxon>
        <taxon>Anaerovoracaceae</taxon>
        <taxon>Anoxybacterium</taxon>
    </lineage>
</organism>
<dbReference type="EMBL" id="CP042469">
    <property type="protein sequence ID" value="QOX62647.1"/>
    <property type="molecule type" value="Genomic_DNA"/>
</dbReference>
<keyword evidence="1" id="KW-0418">Kinase</keyword>
<dbReference type="EC" id="2.7.1.24" evidence="1"/>
<dbReference type="Proteomes" id="UP000594014">
    <property type="component" value="Chromosome"/>
</dbReference>